<feature type="transmembrane region" description="Helical" evidence="8">
    <location>
        <begin position="461"/>
        <end position="478"/>
    </location>
</feature>
<name>A0A841UYG0_MICAE</name>
<dbReference type="GO" id="GO:0006508">
    <property type="term" value="P:proteolysis"/>
    <property type="evidence" value="ECO:0007669"/>
    <property type="project" value="UniProtKB-KW"/>
</dbReference>
<dbReference type="Proteomes" id="UP000525432">
    <property type="component" value="Unassembled WGS sequence"/>
</dbReference>
<feature type="transmembrane region" description="Helical" evidence="8">
    <location>
        <begin position="70"/>
        <end position="87"/>
    </location>
</feature>
<feature type="transmembrane region" description="Helical" evidence="8">
    <location>
        <begin position="125"/>
        <end position="143"/>
    </location>
</feature>
<dbReference type="InterPro" id="IPR019127">
    <property type="entry name" value="Exosortase"/>
</dbReference>
<dbReference type="NCBIfam" id="TIGR04178">
    <property type="entry name" value="exo_archaeo"/>
    <property type="match status" value="1"/>
</dbReference>
<evidence type="ECO:0000256" key="6">
    <source>
        <dbReference type="ARBA" id="ARBA00022989"/>
    </source>
</evidence>
<gene>
    <name evidence="9" type="primary">crtA</name>
    <name evidence="9" type="ORF">H0901_07305</name>
</gene>
<dbReference type="InterPro" id="IPR026392">
    <property type="entry name" value="Exo/Archaeosortase_dom"/>
</dbReference>
<feature type="transmembrane region" description="Helical" evidence="8">
    <location>
        <begin position="219"/>
        <end position="237"/>
    </location>
</feature>
<dbReference type="NCBIfam" id="TIGR03763">
    <property type="entry name" value="cyanoexo_CrtA"/>
    <property type="match status" value="1"/>
</dbReference>
<dbReference type="GO" id="GO:0008233">
    <property type="term" value="F:peptidase activity"/>
    <property type="evidence" value="ECO:0007669"/>
    <property type="project" value="UniProtKB-KW"/>
</dbReference>
<evidence type="ECO:0000256" key="7">
    <source>
        <dbReference type="ARBA" id="ARBA00023136"/>
    </source>
</evidence>
<dbReference type="Pfam" id="PF09721">
    <property type="entry name" value="Exosortase_EpsH"/>
    <property type="match status" value="2"/>
</dbReference>
<evidence type="ECO:0000256" key="3">
    <source>
        <dbReference type="ARBA" id="ARBA00022670"/>
    </source>
</evidence>
<feature type="transmembrane region" description="Helical" evidence="8">
    <location>
        <begin position="385"/>
        <end position="409"/>
    </location>
</feature>
<feature type="transmembrane region" description="Helical" evidence="8">
    <location>
        <begin position="296"/>
        <end position="317"/>
    </location>
</feature>
<evidence type="ECO:0000256" key="1">
    <source>
        <dbReference type="ARBA" id="ARBA00004651"/>
    </source>
</evidence>
<dbReference type="AlphaFoldDB" id="A0A841UYG0"/>
<reference evidence="9 10" key="1">
    <citation type="submission" date="2020-07" db="EMBL/GenBank/DDBJ databases">
        <title>Genomes of two Microcystis aeruginosa (Cyanobacteria) strains from Florida (USA) with disparate toxicogenic potential.</title>
        <authorList>
            <person name="Lefler F.W."/>
            <person name="Barbosa M."/>
            <person name="Berthold D.E."/>
            <person name="Laughinghouse H.D. IV."/>
        </authorList>
    </citation>
    <scope>NUCLEOTIDE SEQUENCE [LARGE SCALE GENOMIC DNA]</scope>
    <source>
        <strain evidence="9 10">BLCCF158</strain>
    </source>
</reference>
<dbReference type="EC" id="3.4.22.-" evidence="9"/>
<feature type="transmembrane region" description="Helical" evidence="8">
    <location>
        <begin position="416"/>
        <end position="441"/>
    </location>
</feature>
<proteinExistence type="predicted"/>
<keyword evidence="6 8" id="KW-1133">Transmembrane helix</keyword>
<evidence type="ECO:0000256" key="4">
    <source>
        <dbReference type="ARBA" id="ARBA00022692"/>
    </source>
</evidence>
<evidence type="ECO:0000256" key="2">
    <source>
        <dbReference type="ARBA" id="ARBA00022475"/>
    </source>
</evidence>
<feature type="transmembrane region" description="Helical" evidence="8">
    <location>
        <begin position="39"/>
        <end position="58"/>
    </location>
</feature>
<keyword evidence="5 9" id="KW-0378">Hydrolase</keyword>
<accession>A0A841UYG0</accession>
<dbReference type="RefSeq" id="WP_185239156.1">
    <property type="nucleotide sequence ID" value="NZ_JACEGC010000023.1"/>
</dbReference>
<feature type="transmembrane region" description="Helical" evidence="8">
    <location>
        <begin position="244"/>
        <end position="262"/>
    </location>
</feature>
<feature type="transmembrane region" description="Helical" evidence="8">
    <location>
        <begin position="268"/>
        <end position="289"/>
    </location>
</feature>
<evidence type="ECO:0000256" key="8">
    <source>
        <dbReference type="SAM" id="Phobius"/>
    </source>
</evidence>
<dbReference type="GO" id="GO:0005886">
    <property type="term" value="C:plasma membrane"/>
    <property type="evidence" value="ECO:0007669"/>
    <property type="project" value="UniProtKB-SubCell"/>
</dbReference>
<evidence type="ECO:0000313" key="9">
    <source>
        <dbReference type="EMBL" id="MBC1195088.1"/>
    </source>
</evidence>
<comment type="subcellular location">
    <subcellularLocation>
        <location evidence="1">Cell membrane</location>
        <topology evidence="1">Multi-pass membrane protein</topology>
    </subcellularLocation>
</comment>
<protein>
    <submittedName>
        <fullName evidence="9">Cyanoexosortase A</fullName>
        <ecNumber evidence="9">3.4.22.-</ecNumber>
    </submittedName>
</protein>
<feature type="transmembrane region" description="Helical" evidence="8">
    <location>
        <begin position="93"/>
        <end position="113"/>
    </location>
</feature>
<dbReference type="EMBL" id="JACEGC010000023">
    <property type="protein sequence ID" value="MBC1195088.1"/>
    <property type="molecule type" value="Genomic_DNA"/>
</dbReference>
<sequence length="495" mass="55374">MIVSRLPISKLLQQPKIWLLGIACTLLGIYFNFCWITGAIQPLAISLIFFSATVILLWRKRHTLTLKSDPFSSLLGTLLIAFSLFKICSLTGVGPILTILPLIAALGLALLASGMKGLKQYWQELTLLFALAIPGANFFLWWFKLGWLNYLIILPDSPIFKKAKHLLSLNRLTRGRAKKAKDKSYPVSEDKDEKYRKTFSFSANESESVSSPNFPVKSTQIWLLCLTISLTTIYLYSLSVIKGISVLDHNILALLAVFWLLWQKRHQLHLNCQFYPSLLGTACLALVVVKTSGHHGIWLQTLPFFATVGMGLIASGFPAPKQYWRELVIFCVIAIFGIFKQPIEEHFALTTVTAQFSHFLLQMGGIDSIRQGTLIAFSPKTALDVVQSCAGYSKIFWLVEIAIIYLLLFPSNRINILLVPTVAAAIAFIANAIRIAILGVFLASGDETGFEYWHEGEGSQIFTIVPLVIFGSFCLYLIKRMEPEDIDTEEEGRLT</sequence>
<feature type="transmembrane region" description="Helical" evidence="8">
    <location>
        <begin position="17"/>
        <end position="33"/>
    </location>
</feature>
<evidence type="ECO:0000313" key="10">
    <source>
        <dbReference type="Proteomes" id="UP000525432"/>
    </source>
</evidence>
<evidence type="ECO:0000256" key="5">
    <source>
        <dbReference type="ARBA" id="ARBA00022801"/>
    </source>
</evidence>
<keyword evidence="7 8" id="KW-0472">Membrane</keyword>
<dbReference type="InterPro" id="IPR022505">
    <property type="entry name" value="Exosortase_cyanobac"/>
</dbReference>
<keyword evidence="3" id="KW-0645">Protease</keyword>
<comment type="caution">
    <text evidence="9">The sequence shown here is derived from an EMBL/GenBank/DDBJ whole genome shotgun (WGS) entry which is preliminary data.</text>
</comment>
<keyword evidence="2" id="KW-1003">Cell membrane</keyword>
<organism evidence="9 10">
    <name type="scientific">Microcystis aeruginosa BLCC-F158</name>
    <dbReference type="NCBI Taxonomy" id="2755316"/>
    <lineage>
        <taxon>Bacteria</taxon>
        <taxon>Bacillati</taxon>
        <taxon>Cyanobacteriota</taxon>
        <taxon>Cyanophyceae</taxon>
        <taxon>Oscillatoriophycideae</taxon>
        <taxon>Chroococcales</taxon>
        <taxon>Microcystaceae</taxon>
        <taxon>Microcystis</taxon>
    </lineage>
</organism>
<keyword evidence="4 8" id="KW-0812">Transmembrane</keyword>